<organism evidence="2 3">
    <name type="scientific">Candolleomyces aberdarensis</name>
    <dbReference type="NCBI Taxonomy" id="2316362"/>
    <lineage>
        <taxon>Eukaryota</taxon>
        <taxon>Fungi</taxon>
        <taxon>Dikarya</taxon>
        <taxon>Basidiomycota</taxon>
        <taxon>Agaricomycotina</taxon>
        <taxon>Agaricomycetes</taxon>
        <taxon>Agaricomycetidae</taxon>
        <taxon>Agaricales</taxon>
        <taxon>Agaricineae</taxon>
        <taxon>Psathyrellaceae</taxon>
        <taxon>Candolleomyces</taxon>
    </lineage>
</organism>
<name>A0A4Q2DYU9_9AGAR</name>
<feature type="compositionally biased region" description="Basic and acidic residues" evidence="1">
    <location>
        <begin position="386"/>
        <end position="409"/>
    </location>
</feature>
<feature type="region of interest" description="Disordered" evidence="1">
    <location>
        <begin position="382"/>
        <end position="499"/>
    </location>
</feature>
<evidence type="ECO:0000313" key="3">
    <source>
        <dbReference type="Proteomes" id="UP000290288"/>
    </source>
</evidence>
<feature type="compositionally biased region" description="Low complexity" evidence="1">
    <location>
        <begin position="536"/>
        <end position="545"/>
    </location>
</feature>
<proteinExistence type="predicted"/>
<feature type="compositionally biased region" description="Pro residues" evidence="1">
    <location>
        <begin position="110"/>
        <end position="120"/>
    </location>
</feature>
<dbReference type="AlphaFoldDB" id="A0A4Q2DYU9"/>
<dbReference type="STRING" id="2316362.A0A4Q2DYU9"/>
<reference evidence="2 3" key="1">
    <citation type="submission" date="2019-01" db="EMBL/GenBank/DDBJ databases">
        <title>Draft genome sequence of Psathyrella aberdarensis IHI B618.</title>
        <authorList>
            <person name="Buettner E."/>
            <person name="Kellner H."/>
        </authorList>
    </citation>
    <scope>NUCLEOTIDE SEQUENCE [LARGE SCALE GENOMIC DNA]</scope>
    <source>
        <strain evidence="2 3">IHI B618</strain>
    </source>
</reference>
<evidence type="ECO:0000256" key="1">
    <source>
        <dbReference type="SAM" id="MobiDB-lite"/>
    </source>
</evidence>
<feature type="compositionally biased region" description="Low complexity" evidence="1">
    <location>
        <begin position="468"/>
        <end position="499"/>
    </location>
</feature>
<dbReference type="OrthoDB" id="3264780at2759"/>
<feature type="compositionally biased region" description="Acidic residues" evidence="1">
    <location>
        <begin position="927"/>
        <end position="941"/>
    </location>
</feature>
<feature type="region of interest" description="Disordered" evidence="1">
    <location>
        <begin position="602"/>
        <end position="628"/>
    </location>
</feature>
<comment type="caution">
    <text evidence="2">The sequence shown here is derived from an EMBL/GenBank/DDBJ whole genome shotgun (WGS) entry which is preliminary data.</text>
</comment>
<evidence type="ECO:0000313" key="2">
    <source>
        <dbReference type="EMBL" id="RXW25503.1"/>
    </source>
</evidence>
<feature type="region of interest" description="Disordered" evidence="1">
    <location>
        <begin position="517"/>
        <end position="549"/>
    </location>
</feature>
<keyword evidence="3" id="KW-1185">Reference proteome</keyword>
<feature type="compositionally biased region" description="Polar residues" evidence="1">
    <location>
        <begin position="602"/>
        <end position="612"/>
    </location>
</feature>
<feature type="compositionally biased region" description="Basic and acidic residues" evidence="1">
    <location>
        <begin position="913"/>
        <end position="925"/>
    </location>
</feature>
<protein>
    <submittedName>
        <fullName evidence="2">Uncharacterized protein</fullName>
    </submittedName>
</protein>
<feature type="region of interest" description="Disordered" evidence="1">
    <location>
        <begin position="101"/>
        <end position="165"/>
    </location>
</feature>
<feature type="region of interest" description="Disordered" evidence="1">
    <location>
        <begin position="844"/>
        <end position="869"/>
    </location>
</feature>
<dbReference type="Proteomes" id="UP000290288">
    <property type="component" value="Unassembled WGS sequence"/>
</dbReference>
<feature type="compositionally biased region" description="Low complexity" evidence="1">
    <location>
        <begin position="519"/>
        <end position="528"/>
    </location>
</feature>
<accession>A0A4Q2DYU9</accession>
<feature type="region of interest" description="Disordered" evidence="1">
    <location>
        <begin position="1"/>
        <end position="36"/>
    </location>
</feature>
<feature type="region of interest" description="Disordered" evidence="1">
    <location>
        <begin position="208"/>
        <end position="228"/>
    </location>
</feature>
<sequence length="950" mass="100187">MSSHHSDDDEGDSLFGSPPPSPGRSPSPALALPGRSVNASGSIVSACTKNVGTIALPGSQQSSEIFLNPLASSLSLPTAAPRPPALSPRALNVETASLPHHHRHYRTPSQPTPTPAPSSPQPISSHPKTAATTKPQSRKKKRKTSETPRPQVQIPLPDPSEPLPANFLRSQTALLGAAGLVAGVKPANLVHKHVRGTTPSNPIVVEEEEPKPITRKSTAQPQKAVAANPEVPLSKVTVDKSLVQMPSKQEILAALAKEKDIFPILQSLIKITAPGPPQQPGPTSRSRWGQVESEAANAKKGPRTEVIGTHATGYPMKKRKLNRVPAGAVDWDIPYPFARGEGPDTYRQTWKDERKKELIAQLMGLIKSATTKAAMINYYRKKARRDGKTKSKVDKGKAKEVPDRSRSEEGPNINKYYKPITATYGLPPPGPQATTAPSSSSCVSSRQSTPAPDHHPLLEFYPPSRSLTPTSSALSEPAPSSAATTPGPESPTTNEDSSSLDLLLSCLLGMSQDQTSAGQVSVQQQQQQNTIPSTQPLLSSASAPANGGGGAANDLSSLFGAEQGWFDEWMKSLDSCPTTASVAAPTMSIPAMDFGDISSVIPQQQTSSQLPSGSLAGPLANSDSTSSKKATDNLAGAMDFDFSSFDFSTPIDPELLALSSGLLASTNTDGTLNCLTASAATTTTTKDSSSSSSGVTAEWDMSMLDDIFSAPPNVIPAPGGSVHPTQSLMDLDSLAGVVGGDVSVAGTSGGEQRQQQHEVEGMFLEDYYGNVVPDFWWMQGDPGPGVISDPGLVATAGQLPAVLQSAGAGGGDAMCVDGVEANVVSPVLQQEPELVVASLQFAAGPSSSSSSHPVEPHQQQKQKSKLQLEKEEVIRRAKEKKAFLEAELKKVKLQLWECTIEQGGLHHVLGHYQEQEKERKRKLESAEIGEPESGGDGDGDGDVNMSMSKD</sequence>
<dbReference type="EMBL" id="SDEE01000004">
    <property type="protein sequence ID" value="RXW25503.1"/>
    <property type="molecule type" value="Genomic_DNA"/>
</dbReference>
<feature type="region of interest" description="Disordered" evidence="1">
    <location>
        <begin position="912"/>
        <end position="950"/>
    </location>
</feature>
<feature type="compositionally biased region" description="Low complexity" evidence="1">
    <location>
        <begin position="438"/>
        <end position="448"/>
    </location>
</feature>
<gene>
    <name evidence="2" type="ORF">EST38_g306</name>
</gene>